<reference evidence="2" key="1">
    <citation type="journal article" date="2019" name="Int. J. Syst. Evol. Microbiol.">
        <title>The Global Catalogue of Microorganisms (GCM) 10K type strain sequencing project: providing services to taxonomists for standard genome sequencing and annotation.</title>
        <authorList>
            <consortium name="The Broad Institute Genomics Platform"/>
            <consortium name="The Broad Institute Genome Sequencing Center for Infectious Disease"/>
            <person name="Wu L."/>
            <person name="Ma J."/>
        </authorList>
    </citation>
    <scope>NUCLEOTIDE SEQUENCE [LARGE SCALE GENOMIC DNA]</scope>
    <source>
        <strain evidence="2">KCTC 52660</strain>
    </source>
</reference>
<dbReference type="PANTHER" id="PTHR35175">
    <property type="entry name" value="DUF1289 DOMAIN-CONTAINING PROTEIN"/>
    <property type="match status" value="1"/>
</dbReference>
<organism evidence="1 2">
    <name type="scientific">Halomonas tibetensis</name>
    <dbReference type="NCBI Taxonomy" id="2259590"/>
    <lineage>
        <taxon>Bacteria</taxon>
        <taxon>Pseudomonadati</taxon>
        <taxon>Pseudomonadota</taxon>
        <taxon>Gammaproteobacteria</taxon>
        <taxon>Oceanospirillales</taxon>
        <taxon>Halomonadaceae</taxon>
        <taxon>Halomonas</taxon>
    </lineage>
</organism>
<dbReference type="PANTHER" id="PTHR35175:SF2">
    <property type="entry name" value="DUF1289 DOMAIN-CONTAINING PROTEIN"/>
    <property type="match status" value="1"/>
</dbReference>
<dbReference type="Pfam" id="PF06945">
    <property type="entry name" value="DUF1289"/>
    <property type="match status" value="1"/>
</dbReference>
<sequence>MIQHERVVSRRPESPCIKVCQLEGDTCLGCHRSLDEIGRWSRMDAAEREVVWERLDALTKWADEQQSLPQQD</sequence>
<dbReference type="EMBL" id="JBHRSQ010000012">
    <property type="protein sequence ID" value="MFC2992384.1"/>
    <property type="molecule type" value="Genomic_DNA"/>
</dbReference>
<dbReference type="RefSeq" id="WP_379758508.1">
    <property type="nucleotide sequence ID" value="NZ_JBHRSQ010000012.1"/>
</dbReference>
<comment type="caution">
    <text evidence="1">The sequence shown here is derived from an EMBL/GenBank/DDBJ whole genome shotgun (WGS) entry which is preliminary data.</text>
</comment>
<name>A0ABV7B5Q2_9GAMM</name>
<evidence type="ECO:0000313" key="1">
    <source>
        <dbReference type="EMBL" id="MFC2992384.1"/>
    </source>
</evidence>
<protein>
    <submittedName>
        <fullName evidence="1">DUF1289 domain-containing protein</fullName>
    </submittedName>
</protein>
<keyword evidence="2" id="KW-1185">Reference proteome</keyword>
<gene>
    <name evidence="1" type="ORF">ACFODV_10115</name>
</gene>
<proteinExistence type="predicted"/>
<dbReference type="InterPro" id="IPR010710">
    <property type="entry name" value="DUF1289"/>
</dbReference>
<dbReference type="Proteomes" id="UP001595386">
    <property type="component" value="Unassembled WGS sequence"/>
</dbReference>
<evidence type="ECO:0000313" key="2">
    <source>
        <dbReference type="Proteomes" id="UP001595386"/>
    </source>
</evidence>
<accession>A0ABV7B5Q2</accession>